<dbReference type="PANTHER" id="PTHR11039:SF65">
    <property type="entry name" value="NEBULIN"/>
    <property type="match status" value="1"/>
</dbReference>
<evidence type="ECO:0000313" key="5">
    <source>
        <dbReference type="RefSeq" id="XP_025021925.1"/>
    </source>
</evidence>
<evidence type="ECO:0000256" key="3">
    <source>
        <dbReference type="SAM" id="MobiDB-lite"/>
    </source>
</evidence>
<feature type="non-terminal residue" evidence="5">
    <location>
        <position position="4052"/>
    </location>
</feature>
<dbReference type="InterPro" id="IPR000900">
    <property type="entry name" value="Nebulin_repeat"/>
</dbReference>
<accession>A0A9F5IDN9</accession>
<dbReference type="SMART" id="SM00227">
    <property type="entry name" value="NEBU"/>
    <property type="match status" value="109"/>
</dbReference>
<organism evidence="4 5">
    <name type="scientific">Python bivittatus</name>
    <name type="common">Burmese python</name>
    <name type="synonym">Python molurus bivittatus</name>
    <dbReference type="NCBI Taxonomy" id="176946"/>
    <lineage>
        <taxon>Eukaryota</taxon>
        <taxon>Metazoa</taxon>
        <taxon>Chordata</taxon>
        <taxon>Craniata</taxon>
        <taxon>Vertebrata</taxon>
        <taxon>Euteleostomi</taxon>
        <taxon>Lepidosauria</taxon>
        <taxon>Squamata</taxon>
        <taxon>Bifurcata</taxon>
        <taxon>Unidentata</taxon>
        <taxon>Episquamata</taxon>
        <taxon>Toxicofera</taxon>
        <taxon>Serpentes</taxon>
        <taxon>Henophidia</taxon>
        <taxon>Pythonidae</taxon>
        <taxon>Python</taxon>
    </lineage>
</organism>
<dbReference type="Proteomes" id="UP000695026">
    <property type="component" value="Unplaced"/>
</dbReference>
<gene>
    <name evidence="5" type="primary">LOC103053441</name>
</gene>
<dbReference type="PRINTS" id="PR00510">
    <property type="entry name" value="NEBULIN"/>
</dbReference>
<dbReference type="OMA" id="YKEDAQW"/>
<evidence type="ECO:0000256" key="1">
    <source>
        <dbReference type="ARBA" id="ARBA00022737"/>
    </source>
</evidence>
<dbReference type="GO" id="GO:0030018">
    <property type="term" value="C:Z disc"/>
    <property type="evidence" value="ECO:0007669"/>
    <property type="project" value="InterPro"/>
</dbReference>
<dbReference type="RefSeq" id="XP_025021925.1">
    <property type="nucleotide sequence ID" value="XM_025166157.1"/>
</dbReference>
<dbReference type="PROSITE" id="PS51216">
    <property type="entry name" value="NEBULIN"/>
    <property type="match status" value="82"/>
</dbReference>
<keyword evidence="4" id="KW-1185">Reference proteome</keyword>
<sequence length="4052" mass="469730">MADEDDYDEVVEYYIEEEVDDDEPGETITEITETTYKTGTHTFETTTRTLESTAQPPEAKDIPHKASHPVRKKVVRKKVDTSKFRTPYLDHSSKMQKLFSDKKYKEKFEKEKGKPCAITTDTPELRRIKKVQDQLSEVKYRMAGESARTDCHLDEKARDIEHAKKVSQQVSKVLYKQNWEENKEKYLLPPDAPELVHAIKNTALYSRKPYVEEWEADKALFYPYDDSPELRRVAKAQKALSDIVYKKGHDEQKSKYTVLPDPPDVELAKKVTRQLSDHNYHEDYQKKKGKWSQTPGYDVAIARMNADNLSARKYQEDWEAKKDQIHFMQTETPEYEVNKRAGIAASKVKYKEDYEKSKGSADYNVLPATENPLLRHLKAAGNLVNDKLYKEAYEKAKAKSINYCETPKYQVDNVLKNFSDVKYKEPYITNVLGRYIGSSEDPYQAHCMKVEAMKSDKNYKADYEDEKASCYFPQTITQEYEVLKKLDKCKDFAYKKHPDQIKFTSVLDSPVLLQAQINTKQLSDMNYKAKHEAEKSRCSIPPDAPLFLQSRVNAYNISDNWYKYDWDQSKAKKFDIKMDAIPILAAKAKQKIASDVEYKKGYEKGKGKLIGALCVEDDPKILHSLKVGKLQNDRLYKEGFEKAKGVSINYCETPQYQVDSTLKNFSGVKYKEPYVANVLGRYIGSIEDPYQVHCMKVEALKSDKNYKADYEDEKAKCYFPQTITQEYEAIKKLDTCKDHAYKKHPDQIKFTPVTDSMVMVRAQMNSKQLSDLNYKAKHEAEKGRCSVPPDAPLFLQSRVNAYNVSDVWYKYDWDQSKAKKFDIKVDAIPILAAKAKQKIASDVEYKKGYEQSKGKLIGALSIEDDPKMIHCQKVAKQQSDLEYKKGYEVAKTRYTAPLDMIPVVQAKKAQAIISDTDYRHRIHNYSYPPDSINVELARKANALLSDTEYKADYNSYMKGCGWVPYGSLDAETAKKASEYISEKKYRQHPDTLKFTQIEDHPTVVQAKINQAQRSDVLYKAKNEETVHSYNLPADAPQFIQAKVNSYNVSDVYYKLGLEDLKLRGYDLRSDAIPIRAAKTARQAASDFEYKKDYEQAKGKLIGFQSVQDDPKLVHYMNVAKMQSERDYKKAYEQSKTRYNTPLDMVNVVAAKKAQEIASNTNYRNLLHHYTLLPDDMNVERSKNMMQIQSDNLYKADFNSWMKGIGWIPIGSLDAEKVRKAGEALNEKKYRQHPDTIKFTSIVDSPVMVQAKQNALQLSDRLYKSSGEEMKHTYNLPADAPQFIQAKYNAANLSDIYYKYGYHDLIAKGHSVLADAIPITLAKASRNIASDFKYKEAYRKTKGKQVGFRSLQDDPMLVHSMNVAKMQSEREYKKDYEKSKTFYHTPVEMVSIQAAKQAQDVASNVNYKHLLHHYTYLPDAMNVELAKNRMQIQSDIAYKDDYNNWFRGVGWSPLGSMDMEKVRKAGEALNESKYRQHPDTFKFTSLMDSMPMVLAHRNTKQLSDLNYKVEGEKLKHTYHLDPDVPEFLQAKVNAYNISDNIYKADWKKRLAKGYDLRADAIPIVAAKATRNIASDYKYKESYEKDKGKQVGFLSLQDDPKLVHYMNVAKLQSEREYKKGYESSKTKYNLPLDLFSVVAAKKAQEVVTDTNYRQPLHNYTLLPDAMSMELSRNRMQIQSDNLYKTDFNSWLKGLGWVPIQSLEVENAKNATHILSEKKYRHHPDRLKYTIDMDAMEQVLAKQNAHLMNKRLYVEKWNKDKTDIHVMPDTPEILLSKANQITMSDKLYRSGWEEEKKKGYDLRPDALSIRAAKASRDIASDYKYKLAFEQSKGKQIGFLSLEDDPKLVHYMEVAKMQSEREYKKDYEKSKTRFQTPVDMLSVVAAKKAQEVATDTNYRNIIHTYSALPDSMNLELAKNMMQIQSDNQYKADYAEFMKGIGWVPLGSLEAEKNKKAMEIVSEKKYRQHPDKLKYSILMDSMPMVLATNNAKIMDEHLYKKDWEAEKTQIHITPDMPEILLAKVNAYNISDKIYKHSLEEAKRRGCDVRADAIPIQAAKASREIASDYKYKLGYEQDKGKLVGFRSLQDDPKLVHYMQVAKMQSAREYKKDYESSKTLYNTPADTVSIVAAKEAQANITNTNYKRLIHNYILLPDAMNVELARNMNRVQSALEYKQDYNEWYKGLGWSPAGSLDMEQSKKATEIASDTKYRQHPSSFPFTKLSDSMDMELAKHNADLMNKRAYIDAWEKDKTTIHVMPDTPDIMLAKANKYNYSQKVYKLGWEEMLKKGYDLTNEAMSVKAAKASRDIASDYKYKEGYRKQLGHHIGARSVEDDPKLVHSMNVAKMQSEREYKKDFEKWKTKYSSPVDMWSILGAKNCQKLVSDIDYRNYLHQWTCLPDQNDIIQAKKVYELQSDNAYKSDLEWLKGIGWNAYGSLESEKNKKASEILSERNYRQHPDTIKFTSIPDSMEVVLAKENSKHRSDRLYREAWDKDKTQIHIMPDTPEIVLSRINLINLSDKLYKLGLEELRKQGYELPVDAIPIKAAKASREIASEYKYKEAYRKQLGHHVGARSIEDDPKLVHCMNVAKMQSEREYKKVFEKLKTKYSSPVDMWSILGAKNCQKLVSDIDYRNYLHEWTCLPDQNDVIHAKKTYDLQSDNIYKSDLEWLRGIGWSPAGSLEAEKNRRAAQILSDYQYRQHPDTLAFTSPLDSMPMTLAKHNSELMNQRMYVDAWNKDKTNIHIMPDTPEILLSQQNKINYSDKLYKMSLEEARKRGYDLRVDAIPIKAAKASRDIASEYKYKEGYRKQLGHHVGARCVEDDPKIVHSMNVAKMQSEREYKKVFEQLKTKYSSPVDMLSILGAKNCQKLVTDIDYRNYLHQWTCLPDQNDVIHARKAYELQSDNSYKSDLQWLRGIGWVPIGSLENEKVKKAGEILSEKLYRQPPDTFKFTSVPDSLEIVLAKHNAENMNKRLYTEAWNNDKTQVHIMPDTPEITLARQNKFNYSENLYKLSLEEARKRGYDLRIDAIPIQSAKASRIIASDYKYKEGYRRQLGHHIGARCVEDDPKIVHCMNVAKMQSEREYKKVFEKLKTKYSSPVDMWSILGAKNCQKLVSDIDYRNYLHEWTCLPDQNDVIHAKKAYDLQSDNYYKSDLEWMKGIGWVPIGSLNVEHVKKAGEILSEKMYRQPPESLSFTSVTDSLPMELARHNAEIMNKRLYTEAWDKDKCTIHVMPDTPEIVLAKLNKFNYSQKLYRLAMEQAKKDGYDLRLDAIPIQAAKASRIIASDYIYKEGYRKQLGHHIGAHCVEDDPKIMHCMNVAKMQSEREYKKVFVSDIDYRNYLHEWTCLPDQNDVIQARKAYDLQSDALYKSDLEWLKGIGWVPLGSLNVEHVKRAGDILSEKKYRQPRDEMKFTCITDTWDVELAKHNAEMMSKQLYTEAWDADKTNIHVMPDTPEILLAKANSANISHKLYIQGWEQAKKKGYDLRIDAIPIRTAKASRDIASDYKYKEAHEKQKGHYVGLQRFQDDPKLVWFAHAGMILSDLEYKKNFEKWKAKIHSPVDMLSILGAKNCQKLVSEVDYRTHLHEWTCLPDQNDVIQAKKAYELQSDNVYKSDLEWLRGIGWMPEGSLEVKRVKNAQDLMNERLYRQPRDYLKFTPIVDTPDIVLAKANALMQSGALYHEVWDKEKTQFTLPVDTPEMLLSKANAVNYSKKHYQLGWEEVKRKGHDLRLDAIEIQHAKASRDIASEYKYKEGYRKQVGHHVGFRNIHDDPKLVLAMRVAKLQSEREYKKYFEKSKTKFSSPVDMLSILLAKKCQKLVSDIDYRHPLHEWICLPDQNDVIQAKKAYDLQSDNLYKSDLEWLRGIGWMPEGSMDVLRVKRAQDLVNERLYKLRPDELKFTSIADPPPVLQAKINAQQISENLYREAWDKEKAQIHLPLDTPIMLQSKINAVNISNKHYTGAWEEDKAKGYDFKVDALSFKHAKSSREIASEYKYKETYERQKGHYIGCPSVKADPKLSWKHYTGAWDEAKAKGYDFKVDALSFKHAKSSREIASEYKYKET</sequence>
<dbReference type="GO" id="GO:0071691">
    <property type="term" value="P:cardiac muscle thin filament assembly"/>
    <property type="evidence" value="ECO:0007669"/>
    <property type="project" value="TreeGrafter"/>
</dbReference>
<proteinExistence type="predicted"/>
<dbReference type="InterPro" id="IPR055297">
    <property type="entry name" value="NEBU/NEBL"/>
</dbReference>
<dbReference type="GO" id="GO:0051015">
    <property type="term" value="F:actin filament binding"/>
    <property type="evidence" value="ECO:0007669"/>
    <property type="project" value="InterPro"/>
</dbReference>
<dbReference type="GeneID" id="103053441"/>
<evidence type="ECO:0000313" key="4">
    <source>
        <dbReference type="Proteomes" id="UP000695026"/>
    </source>
</evidence>
<dbReference type="PANTHER" id="PTHR11039">
    <property type="entry name" value="NEBULIN"/>
    <property type="match status" value="1"/>
</dbReference>
<feature type="region of interest" description="Disordered" evidence="3">
    <location>
        <begin position="47"/>
        <end position="76"/>
    </location>
</feature>
<evidence type="ECO:0000256" key="2">
    <source>
        <dbReference type="ARBA" id="ARBA00023203"/>
    </source>
</evidence>
<dbReference type="Pfam" id="PF00880">
    <property type="entry name" value="Nebulin"/>
    <property type="match status" value="69"/>
</dbReference>
<reference evidence="5" key="1">
    <citation type="submission" date="2025-08" db="UniProtKB">
        <authorList>
            <consortium name="RefSeq"/>
        </authorList>
    </citation>
    <scope>IDENTIFICATION</scope>
    <source>
        <tissue evidence="5">Liver</tissue>
    </source>
</reference>
<protein>
    <submittedName>
        <fullName evidence="5">Nebulin</fullName>
    </submittedName>
</protein>
<name>A0A9F5IDN9_PYTBI</name>
<feature type="compositionally biased region" description="Basic residues" evidence="3">
    <location>
        <begin position="65"/>
        <end position="76"/>
    </location>
</feature>
<keyword evidence="2" id="KW-0009">Actin-binding</keyword>
<dbReference type="OrthoDB" id="9042754at2759"/>
<dbReference type="InterPro" id="IPR013998">
    <property type="entry name" value="Nebulin-like"/>
</dbReference>
<dbReference type="KEGG" id="pbi:103053441"/>
<keyword evidence="1" id="KW-0677">Repeat</keyword>